<organism evidence="5 6">
    <name type="scientific">Plantactinospora solaniradicis</name>
    <dbReference type="NCBI Taxonomy" id="1723736"/>
    <lineage>
        <taxon>Bacteria</taxon>
        <taxon>Bacillati</taxon>
        <taxon>Actinomycetota</taxon>
        <taxon>Actinomycetes</taxon>
        <taxon>Micromonosporales</taxon>
        <taxon>Micromonosporaceae</taxon>
        <taxon>Plantactinospora</taxon>
    </lineage>
</organism>
<dbReference type="RefSeq" id="WP_377418134.1">
    <property type="nucleotide sequence ID" value="NZ_JBHSPR010000006.1"/>
</dbReference>
<comment type="caution">
    <text evidence="5">The sequence shown here is derived from an EMBL/GenBank/DDBJ whole genome shotgun (WGS) entry which is preliminary data.</text>
</comment>
<sequence>MSTDLARSSDLARSTDPTTGTGPARRPGSAPAAEILARASAIAAQPMRRIAPERLESELAEFRRRTPRSAALFARAQGVLARGSEHVDPLSSPYPLFLDHGAGGEVVDVDGNRYVDCILAGGALSLGHNHPGLNAAVVDLLRERTGFHGHLDEFEVLAAERIIEVFPAAEAVRFVGSGAEADLAAARIARAYTGRRKIIKFRGHYHGWGDQFMVDLEVPGSGDFMAGGVPPEHYAHTVLVHPHRLDDLAAALAAGDVAAVISEPFGGESGLVPFADDFHQQAIALAHQHGALYVLDEVVTGTRAGIGGAHAVLGIRPDLITLGKGLMNGYPSCGAVAGRREIIEAAGTGLPDGRPFTYIGGTMSGNVLSAAACYHTLGELTRPGVLDSAIAVTADLVVRLNALFSTGGVPFFAYHFGTILRIELTAPHALLVEAERLPEIIARRALLADYMIPVVNAGVLSRMGRDMLSCGHTRADSDRVVNAYARLVELLG</sequence>
<dbReference type="EMBL" id="JBHSPR010000006">
    <property type="protein sequence ID" value="MFC6015708.1"/>
    <property type="molecule type" value="Genomic_DNA"/>
</dbReference>
<evidence type="ECO:0000256" key="4">
    <source>
        <dbReference type="SAM" id="MobiDB-lite"/>
    </source>
</evidence>
<dbReference type="Gene3D" id="3.90.1150.10">
    <property type="entry name" value="Aspartate Aminotransferase, domain 1"/>
    <property type="match status" value="1"/>
</dbReference>
<accession>A0ABW1K4P0</accession>
<dbReference type="InterPro" id="IPR015421">
    <property type="entry name" value="PyrdxlP-dep_Trfase_major"/>
</dbReference>
<keyword evidence="5" id="KW-0808">Transferase</keyword>
<evidence type="ECO:0000256" key="3">
    <source>
        <dbReference type="RuleBase" id="RU003560"/>
    </source>
</evidence>
<dbReference type="InterPro" id="IPR015422">
    <property type="entry name" value="PyrdxlP-dep_Trfase_small"/>
</dbReference>
<keyword evidence="2 3" id="KW-0663">Pyridoxal phosphate</keyword>
<dbReference type="SUPFAM" id="SSF53383">
    <property type="entry name" value="PLP-dependent transferases"/>
    <property type="match status" value="1"/>
</dbReference>
<dbReference type="PANTHER" id="PTHR43713:SF3">
    <property type="entry name" value="GLUTAMATE-1-SEMIALDEHYDE 2,1-AMINOMUTASE 1, CHLOROPLASTIC-RELATED"/>
    <property type="match status" value="1"/>
</dbReference>
<dbReference type="Proteomes" id="UP001596203">
    <property type="component" value="Unassembled WGS sequence"/>
</dbReference>
<keyword evidence="5" id="KW-0032">Aminotransferase</keyword>
<name>A0ABW1K4P0_9ACTN</name>
<reference evidence="6" key="1">
    <citation type="journal article" date="2019" name="Int. J. Syst. Evol. Microbiol.">
        <title>The Global Catalogue of Microorganisms (GCM) 10K type strain sequencing project: providing services to taxonomists for standard genome sequencing and annotation.</title>
        <authorList>
            <consortium name="The Broad Institute Genomics Platform"/>
            <consortium name="The Broad Institute Genome Sequencing Center for Infectious Disease"/>
            <person name="Wu L."/>
            <person name="Ma J."/>
        </authorList>
    </citation>
    <scope>NUCLEOTIDE SEQUENCE [LARGE SCALE GENOMIC DNA]</scope>
    <source>
        <strain evidence="6">ZS-35-S2</strain>
    </source>
</reference>
<dbReference type="GO" id="GO:0008483">
    <property type="term" value="F:transaminase activity"/>
    <property type="evidence" value="ECO:0007669"/>
    <property type="project" value="UniProtKB-KW"/>
</dbReference>
<dbReference type="InterPro" id="IPR015424">
    <property type="entry name" value="PyrdxlP-dep_Trfase"/>
</dbReference>
<dbReference type="Gene3D" id="3.40.640.10">
    <property type="entry name" value="Type I PLP-dependent aspartate aminotransferase-like (Major domain)"/>
    <property type="match status" value="1"/>
</dbReference>
<comment type="cofactor">
    <cofactor evidence="1">
        <name>pyridoxal 5'-phosphate</name>
        <dbReference type="ChEBI" id="CHEBI:597326"/>
    </cofactor>
</comment>
<dbReference type="PANTHER" id="PTHR43713">
    <property type="entry name" value="GLUTAMATE-1-SEMIALDEHYDE 2,1-AMINOMUTASE"/>
    <property type="match status" value="1"/>
</dbReference>
<comment type="similarity">
    <text evidence="3">Belongs to the class-III pyridoxal-phosphate-dependent aminotransferase family.</text>
</comment>
<feature type="compositionally biased region" description="Low complexity" evidence="4">
    <location>
        <begin position="22"/>
        <end position="31"/>
    </location>
</feature>
<protein>
    <submittedName>
        <fullName evidence="5">Aminotransferase class III-fold pyridoxal phosphate-dependent enzyme</fullName>
    </submittedName>
</protein>
<evidence type="ECO:0000313" key="6">
    <source>
        <dbReference type="Proteomes" id="UP001596203"/>
    </source>
</evidence>
<evidence type="ECO:0000256" key="2">
    <source>
        <dbReference type="ARBA" id="ARBA00022898"/>
    </source>
</evidence>
<dbReference type="Pfam" id="PF00202">
    <property type="entry name" value="Aminotran_3"/>
    <property type="match status" value="1"/>
</dbReference>
<proteinExistence type="inferred from homology"/>
<evidence type="ECO:0000313" key="5">
    <source>
        <dbReference type="EMBL" id="MFC6015708.1"/>
    </source>
</evidence>
<keyword evidence="6" id="KW-1185">Reference proteome</keyword>
<dbReference type="InterPro" id="IPR005814">
    <property type="entry name" value="Aminotrans_3"/>
</dbReference>
<feature type="compositionally biased region" description="Polar residues" evidence="4">
    <location>
        <begin position="1"/>
        <end position="21"/>
    </location>
</feature>
<gene>
    <name evidence="5" type="ORF">ACFP2T_05835</name>
</gene>
<feature type="region of interest" description="Disordered" evidence="4">
    <location>
        <begin position="1"/>
        <end position="31"/>
    </location>
</feature>
<evidence type="ECO:0000256" key="1">
    <source>
        <dbReference type="ARBA" id="ARBA00001933"/>
    </source>
</evidence>